<name>A0A8H4ET12_GIGMA</name>
<sequence>MCVMHGTGLELEDMNKAQVGIAMLGSSSGKDVLDIISAFQSYGSYIAGSISEEKRYDIVKHSCPGPGACGNSTANTMASAIEALGMSLPYSSSIPAEYPESTKNA</sequence>
<gene>
    <name evidence="4" type="ORF">F8M41_026248</name>
</gene>
<dbReference type="PANTHER" id="PTHR21000:SF5">
    <property type="entry name" value="DIHYDROXY-ACID DEHYDRATASE, MITOCHONDRIAL"/>
    <property type="match status" value="1"/>
</dbReference>
<dbReference type="SUPFAM" id="SSF143975">
    <property type="entry name" value="IlvD/EDD N-terminal domain-like"/>
    <property type="match status" value="1"/>
</dbReference>
<dbReference type="GO" id="GO:0009082">
    <property type="term" value="P:branched-chain amino acid biosynthetic process"/>
    <property type="evidence" value="ECO:0007669"/>
    <property type="project" value="TreeGrafter"/>
</dbReference>
<comment type="caution">
    <text evidence="4">The sequence shown here is derived from an EMBL/GenBank/DDBJ whole genome shotgun (WGS) entry which is preliminary data.</text>
</comment>
<evidence type="ECO:0000313" key="4">
    <source>
        <dbReference type="EMBL" id="KAF0548158.1"/>
    </source>
</evidence>
<dbReference type="InterPro" id="IPR000581">
    <property type="entry name" value="ILV_EDD_N"/>
</dbReference>
<dbReference type="InterPro" id="IPR050165">
    <property type="entry name" value="DHAD_IlvD/Edd"/>
</dbReference>
<comment type="similarity">
    <text evidence="1">Belongs to the IlvD/Edd family.</text>
</comment>
<dbReference type="EMBL" id="WTPW01000098">
    <property type="protein sequence ID" value="KAF0548158.1"/>
    <property type="molecule type" value="Genomic_DNA"/>
</dbReference>
<proteinExistence type="inferred from homology"/>
<reference evidence="4 5" key="1">
    <citation type="journal article" date="2019" name="Environ. Microbiol.">
        <title>At the nexus of three kingdoms: the genome of the mycorrhizal fungus Gigaspora margarita provides insights into plant, endobacterial and fungal interactions.</title>
        <authorList>
            <person name="Venice F."/>
            <person name="Ghignone S."/>
            <person name="Salvioli di Fossalunga A."/>
            <person name="Amselem J."/>
            <person name="Novero M."/>
            <person name="Xianan X."/>
            <person name="Sedzielewska Toro K."/>
            <person name="Morin E."/>
            <person name="Lipzen A."/>
            <person name="Grigoriev I.V."/>
            <person name="Henrissat B."/>
            <person name="Martin F.M."/>
            <person name="Bonfante P."/>
        </authorList>
    </citation>
    <scope>NUCLEOTIDE SEQUENCE [LARGE SCALE GENOMIC DNA]</scope>
    <source>
        <strain evidence="4 5">BEG34</strain>
    </source>
</reference>
<organism evidence="4 5">
    <name type="scientific">Gigaspora margarita</name>
    <dbReference type="NCBI Taxonomy" id="4874"/>
    <lineage>
        <taxon>Eukaryota</taxon>
        <taxon>Fungi</taxon>
        <taxon>Fungi incertae sedis</taxon>
        <taxon>Mucoromycota</taxon>
        <taxon>Glomeromycotina</taxon>
        <taxon>Glomeromycetes</taxon>
        <taxon>Diversisporales</taxon>
        <taxon>Gigasporaceae</taxon>
        <taxon>Gigaspora</taxon>
    </lineage>
</organism>
<evidence type="ECO:0000313" key="5">
    <source>
        <dbReference type="Proteomes" id="UP000439903"/>
    </source>
</evidence>
<dbReference type="Proteomes" id="UP000439903">
    <property type="component" value="Unassembled WGS sequence"/>
</dbReference>
<evidence type="ECO:0000256" key="1">
    <source>
        <dbReference type="ARBA" id="ARBA00006486"/>
    </source>
</evidence>
<keyword evidence="2" id="KW-0456">Lyase</keyword>
<dbReference type="GO" id="GO:0004160">
    <property type="term" value="F:dihydroxy-acid dehydratase activity"/>
    <property type="evidence" value="ECO:0007669"/>
    <property type="project" value="TreeGrafter"/>
</dbReference>
<dbReference type="Pfam" id="PF00920">
    <property type="entry name" value="ILVD_EDD_N"/>
    <property type="match status" value="1"/>
</dbReference>
<dbReference type="AlphaFoldDB" id="A0A8H4ET12"/>
<evidence type="ECO:0000256" key="2">
    <source>
        <dbReference type="ARBA" id="ARBA00023239"/>
    </source>
</evidence>
<dbReference type="InterPro" id="IPR037237">
    <property type="entry name" value="IlvD/EDD_N"/>
</dbReference>
<dbReference type="OrthoDB" id="3851628at2759"/>
<keyword evidence="5" id="KW-1185">Reference proteome</keyword>
<protein>
    <submittedName>
        <fullName evidence="4">Dihydroxy-acid dehydratase</fullName>
    </submittedName>
</protein>
<feature type="domain" description="Dihydroxy-acid/6-phosphogluconate dehydratase N-terminal" evidence="3">
    <location>
        <begin position="29"/>
        <end position="103"/>
    </location>
</feature>
<evidence type="ECO:0000259" key="3">
    <source>
        <dbReference type="Pfam" id="PF00920"/>
    </source>
</evidence>
<dbReference type="PANTHER" id="PTHR21000">
    <property type="entry name" value="DIHYDROXY-ACID DEHYDRATASE DAD"/>
    <property type="match status" value="1"/>
</dbReference>
<accession>A0A8H4ET12</accession>